<evidence type="ECO:0000259" key="1">
    <source>
        <dbReference type="Pfam" id="PF17989"/>
    </source>
</evidence>
<organism evidence="3">
    <name type="scientific">Caldicellulosiruptor owensensis</name>
    <dbReference type="NCBI Taxonomy" id="55205"/>
    <lineage>
        <taxon>Bacteria</taxon>
        <taxon>Bacillati</taxon>
        <taxon>Bacillota</taxon>
        <taxon>Bacillota incertae sedis</taxon>
        <taxon>Caldicellulosiruptorales</taxon>
        <taxon>Caldicellulosiruptoraceae</taxon>
        <taxon>Caldicellulosiruptor</taxon>
    </lineage>
</organism>
<dbReference type="AlphaFoldDB" id="A0A7C5V194"/>
<proteinExistence type="predicted"/>
<dbReference type="CDD" id="cd24025">
    <property type="entry name" value="ASKHA_NBD_ParM_pCBH-like"/>
    <property type="match status" value="1"/>
</dbReference>
<dbReference type="SUPFAM" id="SSF53067">
    <property type="entry name" value="Actin-like ATPase domain"/>
    <property type="match status" value="2"/>
</dbReference>
<dbReference type="Pfam" id="PF17989">
    <property type="entry name" value="ALP_N"/>
    <property type="match status" value="1"/>
</dbReference>
<dbReference type="InterPro" id="IPR049067">
    <property type="entry name" value="MreB-like_C"/>
</dbReference>
<feature type="domain" description="Actin-like protein N-terminal" evidence="1">
    <location>
        <begin position="4"/>
        <end position="148"/>
    </location>
</feature>
<reference evidence="3" key="1">
    <citation type="journal article" date="2020" name="mSystems">
        <title>Genome- and Community-Level Interaction Insights into Carbon Utilization and Element Cycling Functions of Hydrothermarchaeota in Hydrothermal Sediment.</title>
        <authorList>
            <person name="Zhou Z."/>
            <person name="Liu Y."/>
            <person name="Xu W."/>
            <person name="Pan J."/>
            <person name="Luo Z.H."/>
            <person name="Li M."/>
        </authorList>
    </citation>
    <scope>NUCLEOTIDE SEQUENCE [LARGE SCALE GENOMIC DNA]</scope>
    <source>
        <strain evidence="3">SpSt-102</strain>
    </source>
</reference>
<protein>
    <submittedName>
        <fullName evidence="3">ParM/StbA family protein</fullName>
    </submittedName>
</protein>
<evidence type="ECO:0000313" key="3">
    <source>
        <dbReference type="EMBL" id="HHS01069.1"/>
    </source>
</evidence>
<dbReference type="Pfam" id="PF21522">
    <property type="entry name" value="MreB-like_C"/>
    <property type="match status" value="1"/>
</dbReference>
<dbReference type="EMBL" id="DRUZ01000010">
    <property type="protein sequence ID" value="HHS01069.1"/>
    <property type="molecule type" value="Genomic_DNA"/>
</dbReference>
<name>A0A7C5V194_9FIRM</name>
<sequence length="316" mass="35342">MKCAVDIGFGFTKAVSEQGREVVFPSAVAKTVLTDLGFGTFKDYYINYNNQTYAVGKAALDSIAPETNFTPERFTSNFAKILVLTSFLATGVEGEVELGLGLPLMFYKTLKDKVKDYFKYSEDTIIDKENIAHSYHIVRCEIFPQGVGAFFTLDQQLSGRYCLVDVGFRTTDVVTVEVEEENIEPLLDLCFTIDKGMSLAIEKLSLLFERKFNVSYDSKFLMDIHERSSIPVRGRQVNIEEIKNDVYQTIANDIVQSVLKKLHNELNSLGGIFVAGGGAFYAASILQRTFENVQVLDNAQFANAKGFLKLLTVLEE</sequence>
<gene>
    <name evidence="3" type="ORF">ENL71_00740</name>
</gene>
<feature type="domain" description="Actin homologue MreB-like C-terminal" evidence="2">
    <location>
        <begin position="163"/>
        <end position="280"/>
    </location>
</feature>
<accession>A0A7C5V194</accession>
<evidence type="ECO:0000259" key="2">
    <source>
        <dbReference type="Pfam" id="PF21522"/>
    </source>
</evidence>
<dbReference type="Gene3D" id="3.30.420.40">
    <property type="match status" value="2"/>
</dbReference>
<comment type="caution">
    <text evidence="3">The sequence shown here is derived from an EMBL/GenBank/DDBJ whole genome shotgun (WGS) entry which is preliminary data.</text>
</comment>
<dbReference type="InterPro" id="IPR040607">
    <property type="entry name" value="ALP_N"/>
</dbReference>
<dbReference type="InterPro" id="IPR043129">
    <property type="entry name" value="ATPase_NBD"/>
</dbReference>